<keyword evidence="6 10" id="KW-0833">Ubl conjugation pathway</keyword>
<keyword evidence="5 10" id="KW-0863">Zinc-finger</keyword>
<comment type="catalytic activity">
    <reaction evidence="1 10">
        <text>S-ubiquitinyl-[E2 ubiquitin-conjugating enzyme]-L-cysteine + [acceptor protein]-L-lysine = [E2 ubiquitin-conjugating enzyme]-L-cysteine + N(6)-ubiquitinyl-[acceptor protein]-L-lysine.</text>
        <dbReference type="EC" id="2.3.2.27"/>
    </reaction>
</comment>
<dbReference type="Gramene" id="Pp3c3_37220V3.2">
    <property type="protein sequence ID" value="Pp3c3_37220V3.2"/>
    <property type="gene ID" value="Pp3c3_37220"/>
</dbReference>
<sequence>MEGHLTGGSASAGTSTGNTSTIGSTVISANSSSSMEAIIRRLIKCGVPAEYVERGQAGVADYLKNHSLQLPVVMSSLFPGPEELQTASALNADETQGPGTRKEFLNQCRDAVKWVRWAMFQGEPQVVLGGSGGARGVCGAVWGVNDIAYRCRTCEHDPTCAICVPCFQLGNHSTHDYCMIRTGGGCCDCGDMTAWKQSGFCSRHCGFGQAVPLPSSIIEVAAPILEALLVHWVQRLKAADAVMEGKSKKWSDLTEEEKVASQLSVVFIELLLEFCSYGEPMLAFTAELMGKNESGILDSLMNTEYFLPKSVRTSLHELLYKLLGDSNFKLSFAQVFISHYPKFFQDSVAEENASTGSPAISKYREQTILNSFSVQIFTVPTLTPKLVMESRLLDMLLDTLKEFFRACSGEDGRLLVSKGPVAKRLYFRMLEDIRYVMSHLEVSKYVAERRPELTRAWLHMLALVQGMYPQRRITSNQVEEENDDWGSAYFLENQMATIHPFFVAGAAEASNASLGLEQMPLSKSSACSGFGSEASSSRDSVSRLDKVGCTMSEPNMTVLTSSGGPSGPDVEMRDVTVTVNAVENAYSGRAPYSTEKVDVGDVSHSSMTIPASLAWLISECIQVLDTWLALDVAREGSRPGHCEEEGSPSRVSKFRDWLRRTRRFQVLEPRVWSDAVREDAFDTTAASRNSTADMDVDVLGATVFESEENVDIGGAGLETDAGGTEWWMGSEAVQPAPIAVYKDEEWVFIDFDVSRQEVSFHIPLHRMLGLLLHKALDLHAVNTEASDGTAFTSASIHTPGRNSLGHMFPPGLQMAGFISVLMEHPLRLQVLCAQVQAGMWRRNGHSTSGLFDLYHSVHWCEDGLELDLFLLQCCAVMAPSEEFVERLQARFALSDFFTLVLWRPNEYEVTLAQELLVMMIRLVSERGYCGLTEVEALRRELVLRLAVGDATHSALLKALPPRLQESKRVQECLNAVATYRNPSGMQQGKYVLRESCWCELDLYHPRWIPRELQLAEDRYLRACKTPAVIAQLPRWKQPFKQMQNLGRIIISRRVHDMLRSIFFHAAFAENLSKSRAPEGLLLSALHLLALALDVCVAYKLAVGDTVCGAKSTICPSLDLNVYSDGASTSTGDYAEDVPPLLLGSVEKVEVALEDGSTMEEDQSMLSLLVLLLRKNNTGDTMTTSAIGNYNIGGLIKSLLRRFGELNQNCMSEIELLAPEILERTSTTGATQQVDGSGGNSCEDDSSVSELTRTRALARERQAAAMAKMKAAQERFFVNYRSEEEADAKRTRESEEGNDDTLKETQVHCALCRDSASASPLCFLVFTQKSKLLSIAERTTPSWECLAVTPPPQAEREGEVPGGPGTLSTSVGDGTSRDLQSPAELWHWIQEALGDAQTRSRFLEGEDFLELLRNGLPPRMRNAVRATPAITLEATVPLAGTDSEEVEFSSEITDAEISIEAGTSDSPGTSPLNWWDVSHGGAELDESSINRDIAAATVLAEYVTAVSRPQEWVRRGTDSPREVDADQGREGALTLARRVGSRNAPPIIEAALYNSTGVNDTVGVYLSACGHAVHQDCRDRYFSSLLQRYHSRALFEGVQIVDPDLGEFLCPVCRRLANAVLPVLPGHTGLNNPFKSSSIPQISVSSTSDGPPMLQLEHALRMLIKAEELVSKSGFRKVVDPQLPDTVKGVLEDLAKRLWGLFYPGKDQFNTVTHGRVHQSLLLWDVLRYSLMSAELAARSNKISENSASGLVALVDAGDATHGSILPLLLHAAKATQSQSHQAVLLRARGMQLLRDSIANGISRDLFAEKALHGNFSSLLQYLDKGHDAADVQFWKRLADPVLVHDPFSSFLWLLFCLPLPFPANGAPFTALVHLFYLVSVTQVIAQAGAFLTLDTVLGPTTMSFVASIHASLVGTCLQPSSYHENVFNPASLPLVAIRRLTLPFLRSCYLLQNLMAGSSQVLPVGRAHQWELPQEHSIPEGSSSSFTDSGDSQSQVLQDMEELDQLESTFCIPYLTKILEEDLVQNIVLRWCSHVKIDTGMRYLRSGPRLRTAAPFRLMHLPRLFQELLQRYVKERCPRCKTVPDRPALCLLCGDLCCAVGPRPCCSVNRQGECYRHAMVCGAGIGVFLMLRRTNILLQRCERQAMWPSPYLDAFGEEDIELRRGRPLYLSEERYSALTAMVAAHGLDYSSPVLSHTTRDTVF</sequence>
<dbReference type="InterPro" id="IPR039164">
    <property type="entry name" value="UBR1-like"/>
</dbReference>
<dbReference type="GO" id="GO:0008270">
    <property type="term" value="F:zinc ion binding"/>
    <property type="evidence" value="ECO:0007669"/>
    <property type="project" value="UniProtKB-UniRule"/>
</dbReference>
<dbReference type="GO" id="GO:0005737">
    <property type="term" value="C:cytoplasm"/>
    <property type="evidence" value="ECO:0000318"/>
    <property type="project" value="GO_Central"/>
</dbReference>
<dbReference type="EMBL" id="ABEU02000003">
    <property type="status" value="NOT_ANNOTATED_CDS"/>
    <property type="molecule type" value="Genomic_DNA"/>
</dbReference>
<dbReference type="Gene3D" id="2.10.110.30">
    <property type="match status" value="1"/>
</dbReference>
<dbReference type="EnsemblPlants" id="Pp3c3_37220V3.3">
    <property type="protein sequence ID" value="Pp3c3_37220V3.3"/>
    <property type="gene ID" value="Pp3c3_37220"/>
</dbReference>
<dbReference type="CDD" id="cd19673">
    <property type="entry name" value="UBR-box_UBR3"/>
    <property type="match status" value="1"/>
</dbReference>
<keyword evidence="3 10" id="KW-0808">Transferase</keyword>
<evidence type="ECO:0000256" key="9">
    <source>
        <dbReference type="PROSITE-ProRule" id="PRU00508"/>
    </source>
</evidence>
<dbReference type="EC" id="2.3.2.27" evidence="10"/>
<organism evidence="13 14">
    <name type="scientific">Physcomitrium patens</name>
    <name type="common">Spreading-leaved earth moss</name>
    <name type="synonym">Physcomitrella patens</name>
    <dbReference type="NCBI Taxonomy" id="3218"/>
    <lineage>
        <taxon>Eukaryota</taxon>
        <taxon>Viridiplantae</taxon>
        <taxon>Streptophyta</taxon>
        <taxon>Embryophyta</taxon>
        <taxon>Bryophyta</taxon>
        <taxon>Bryophytina</taxon>
        <taxon>Bryopsida</taxon>
        <taxon>Funariidae</taxon>
        <taxon>Funariales</taxon>
        <taxon>Funariaceae</taxon>
        <taxon>Physcomitrium</taxon>
    </lineage>
</organism>
<dbReference type="SMART" id="SM00396">
    <property type="entry name" value="ZnF_UBR1"/>
    <property type="match status" value="1"/>
</dbReference>
<dbReference type="GeneID" id="112279501"/>
<proteinExistence type="inferred from homology"/>
<dbReference type="OrthoDB" id="26387at2759"/>
<dbReference type="KEGG" id="ppp:112279501"/>
<evidence type="ECO:0000256" key="1">
    <source>
        <dbReference type="ARBA" id="ARBA00000900"/>
    </source>
</evidence>
<evidence type="ECO:0000256" key="11">
    <source>
        <dbReference type="SAM" id="MobiDB-lite"/>
    </source>
</evidence>
<dbReference type="RefSeq" id="XP_024369765.1">
    <property type="nucleotide sequence ID" value="XM_024513997.2"/>
</dbReference>
<feature type="compositionally biased region" description="Low complexity" evidence="11">
    <location>
        <begin position="7"/>
        <end position="21"/>
    </location>
</feature>
<evidence type="ECO:0000256" key="6">
    <source>
        <dbReference type="ARBA" id="ARBA00022786"/>
    </source>
</evidence>
<reference evidence="13 14" key="1">
    <citation type="journal article" date="2008" name="Science">
        <title>The Physcomitrella genome reveals evolutionary insights into the conquest of land by plants.</title>
        <authorList>
            <person name="Rensing S."/>
            <person name="Lang D."/>
            <person name="Zimmer A."/>
            <person name="Terry A."/>
            <person name="Salamov A."/>
            <person name="Shapiro H."/>
            <person name="Nishiyama T."/>
            <person name="Perroud P.-F."/>
            <person name="Lindquist E."/>
            <person name="Kamisugi Y."/>
            <person name="Tanahashi T."/>
            <person name="Sakakibara K."/>
            <person name="Fujita T."/>
            <person name="Oishi K."/>
            <person name="Shin-I T."/>
            <person name="Kuroki Y."/>
            <person name="Toyoda A."/>
            <person name="Suzuki Y."/>
            <person name="Hashimoto A."/>
            <person name="Yamaguchi K."/>
            <person name="Sugano A."/>
            <person name="Kohara Y."/>
            <person name="Fujiyama A."/>
            <person name="Anterola A."/>
            <person name="Aoki S."/>
            <person name="Ashton N."/>
            <person name="Barbazuk W.B."/>
            <person name="Barker E."/>
            <person name="Bennetzen J."/>
            <person name="Bezanilla M."/>
            <person name="Blankenship R."/>
            <person name="Cho S.H."/>
            <person name="Dutcher S."/>
            <person name="Estelle M."/>
            <person name="Fawcett J.A."/>
            <person name="Gundlach H."/>
            <person name="Hanada K."/>
            <person name="Heyl A."/>
            <person name="Hicks K.A."/>
            <person name="Hugh J."/>
            <person name="Lohr M."/>
            <person name="Mayer K."/>
            <person name="Melkozernov A."/>
            <person name="Murata T."/>
            <person name="Nelson D."/>
            <person name="Pils B."/>
            <person name="Prigge M."/>
            <person name="Reiss B."/>
            <person name="Renner T."/>
            <person name="Rombauts S."/>
            <person name="Rushton P."/>
            <person name="Sanderfoot A."/>
            <person name="Schween G."/>
            <person name="Shiu S.-H."/>
            <person name="Stueber K."/>
            <person name="Theodoulou F.L."/>
            <person name="Tu H."/>
            <person name="Van de Peer Y."/>
            <person name="Verrier P.J."/>
            <person name="Waters E."/>
            <person name="Wood A."/>
            <person name="Yang L."/>
            <person name="Cove D."/>
            <person name="Cuming A."/>
            <person name="Hasebe M."/>
            <person name="Lucas S."/>
            <person name="Mishler D.B."/>
            <person name="Reski R."/>
            <person name="Grigoriev I."/>
            <person name="Quatrano R.S."/>
            <person name="Boore J.L."/>
        </authorList>
    </citation>
    <scope>NUCLEOTIDE SEQUENCE [LARGE SCALE GENOMIC DNA]</scope>
    <source>
        <strain evidence="13 14">cv. Gransden 2004</strain>
    </source>
</reference>
<reference evidence="13 14" key="2">
    <citation type="journal article" date="2018" name="Plant J.">
        <title>The Physcomitrella patens chromosome-scale assembly reveals moss genome structure and evolution.</title>
        <authorList>
            <person name="Lang D."/>
            <person name="Ullrich K.K."/>
            <person name="Murat F."/>
            <person name="Fuchs J."/>
            <person name="Jenkins J."/>
            <person name="Haas F.B."/>
            <person name="Piednoel M."/>
            <person name="Gundlach H."/>
            <person name="Van Bel M."/>
            <person name="Meyberg R."/>
            <person name="Vives C."/>
            <person name="Morata J."/>
            <person name="Symeonidi A."/>
            <person name="Hiss M."/>
            <person name="Muchero W."/>
            <person name="Kamisugi Y."/>
            <person name="Saleh O."/>
            <person name="Blanc G."/>
            <person name="Decker E.L."/>
            <person name="van Gessel N."/>
            <person name="Grimwood J."/>
            <person name="Hayes R.D."/>
            <person name="Graham S.W."/>
            <person name="Gunter L.E."/>
            <person name="McDaniel S.F."/>
            <person name="Hoernstein S.N.W."/>
            <person name="Larsson A."/>
            <person name="Li F.W."/>
            <person name="Perroud P.F."/>
            <person name="Phillips J."/>
            <person name="Ranjan P."/>
            <person name="Rokshar D.S."/>
            <person name="Rothfels C.J."/>
            <person name="Schneider L."/>
            <person name="Shu S."/>
            <person name="Stevenson D.W."/>
            <person name="Thummler F."/>
            <person name="Tillich M."/>
            <person name="Villarreal Aguilar J.C."/>
            <person name="Widiez T."/>
            <person name="Wong G.K."/>
            <person name="Wymore A."/>
            <person name="Zhang Y."/>
            <person name="Zimmer A.D."/>
            <person name="Quatrano R.S."/>
            <person name="Mayer K.F.X."/>
            <person name="Goodstein D."/>
            <person name="Casacuberta J.M."/>
            <person name="Vandepoele K."/>
            <person name="Reski R."/>
            <person name="Cuming A.C."/>
            <person name="Tuskan G.A."/>
            <person name="Maumus F."/>
            <person name="Salse J."/>
            <person name="Schmutz J."/>
            <person name="Rensing S.A."/>
        </authorList>
    </citation>
    <scope>NUCLEOTIDE SEQUENCE [LARGE SCALE GENOMIC DNA]</scope>
    <source>
        <strain evidence="13 14">cv. Gransden 2004</strain>
    </source>
</reference>
<evidence type="ECO:0000256" key="10">
    <source>
        <dbReference type="RuleBase" id="RU366018"/>
    </source>
</evidence>
<dbReference type="FunCoup" id="A0A7I4DEV2">
    <property type="interactions" value="3413"/>
</dbReference>
<evidence type="ECO:0000256" key="3">
    <source>
        <dbReference type="ARBA" id="ARBA00022679"/>
    </source>
</evidence>
<dbReference type="CDD" id="cd16482">
    <property type="entry name" value="RING-H2_UBR1-like"/>
    <property type="match status" value="1"/>
</dbReference>
<evidence type="ECO:0000256" key="7">
    <source>
        <dbReference type="ARBA" id="ARBA00022833"/>
    </source>
</evidence>
<dbReference type="InterPro" id="IPR003126">
    <property type="entry name" value="Znf_UBR"/>
</dbReference>
<evidence type="ECO:0000256" key="2">
    <source>
        <dbReference type="ARBA" id="ARBA00004906"/>
    </source>
</evidence>
<dbReference type="Pfam" id="PF18995">
    <property type="entry name" value="PRT6_C"/>
    <property type="match status" value="1"/>
</dbReference>
<feature type="compositionally biased region" description="Polar residues" evidence="11">
    <location>
        <begin position="1365"/>
        <end position="1375"/>
    </location>
</feature>
<evidence type="ECO:0000259" key="12">
    <source>
        <dbReference type="PROSITE" id="PS51157"/>
    </source>
</evidence>
<name>A0A7I4DEV2_PHYPA</name>
<evidence type="ECO:0000313" key="14">
    <source>
        <dbReference type="Proteomes" id="UP000006727"/>
    </source>
</evidence>
<comment type="function">
    <text evidence="10">Ubiquitin ligase protein which is a component of the N-end rule pathway. Recognizes and binds to proteins bearing specific N-terminal residues that are destabilizing according to the N-end rule, leading to their ubiquitination and subsequent degradation.</text>
</comment>
<feature type="domain" description="UBR-type" evidence="12">
    <location>
        <begin position="136"/>
        <end position="206"/>
    </location>
</feature>
<dbReference type="EnsemblPlants" id="Pp3c3_37220V3.2">
    <property type="protein sequence ID" value="Pp3c3_37220V3.2"/>
    <property type="gene ID" value="Pp3c3_37220"/>
</dbReference>
<keyword evidence="4 10" id="KW-0479">Metal-binding</keyword>
<dbReference type="RefSeq" id="XP_024369766.1">
    <property type="nucleotide sequence ID" value="XM_024513998.2"/>
</dbReference>
<protein>
    <recommendedName>
        <fullName evidence="10">E3 ubiquitin-protein ligase</fullName>
        <ecNumber evidence="10">2.3.2.27</ecNumber>
    </recommendedName>
</protein>
<dbReference type="GO" id="GO:0016567">
    <property type="term" value="P:protein ubiquitination"/>
    <property type="evidence" value="ECO:0000318"/>
    <property type="project" value="GO_Central"/>
</dbReference>
<dbReference type="GO" id="GO:0000151">
    <property type="term" value="C:ubiquitin ligase complex"/>
    <property type="evidence" value="ECO:0000318"/>
    <property type="project" value="GO_Central"/>
</dbReference>
<evidence type="ECO:0000256" key="5">
    <source>
        <dbReference type="ARBA" id="ARBA00022771"/>
    </source>
</evidence>
<dbReference type="Gramene" id="Pp3c3_37220V3.3">
    <property type="protein sequence ID" value="Pp3c3_37220V3.3"/>
    <property type="gene ID" value="Pp3c3_37220"/>
</dbReference>
<feature type="region of interest" description="Disordered" evidence="11">
    <location>
        <begin position="1226"/>
        <end position="1248"/>
    </location>
</feature>
<evidence type="ECO:0000256" key="4">
    <source>
        <dbReference type="ARBA" id="ARBA00022723"/>
    </source>
</evidence>
<accession>A0A7I4DEV2</accession>
<dbReference type="PROSITE" id="PS51157">
    <property type="entry name" value="ZF_UBR"/>
    <property type="match status" value="1"/>
</dbReference>
<dbReference type="GO" id="GO:0061630">
    <property type="term" value="F:ubiquitin protein ligase activity"/>
    <property type="evidence" value="ECO:0000318"/>
    <property type="project" value="GO_Central"/>
</dbReference>
<dbReference type="FunFam" id="2.10.110.30:FF:000002">
    <property type="entry name" value="Putative e3 ubiquitin-protein ligase ubr3"/>
    <property type="match status" value="1"/>
</dbReference>
<dbReference type="InterPro" id="IPR044046">
    <property type="entry name" value="E3_ligase_UBR-like_C"/>
</dbReference>
<dbReference type="PANTHER" id="PTHR21497:SF53">
    <property type="entry name" value="E3 UBIQUITIN-PROTEIN LIGASE PRT6"/>
    <property type="match status" value="1"/>
</dbReference>
<evidence type="ECO:0000313" key="13">
    <source>
        <dbReference type="EnsemblPlants" id="Pp3c3_37220V3.2"/>
    </source>
</evidence>
<feature type="zinc finger region" description="UBR-type" evidence="9">
    <location>
        <begin position="136"/>
        <end position="206"/>
    </location>
</feature>
<dbReference type="Proteomes" id="UP000006727">
    <property type="component" value="Chromosome 3"/>
</dbReference>
<comment type="pathway">
    <text evidence="2 10">Protein modification; protein ubiquitination.</text>
</comment>
<feature type="region of interest" description="Disordered" evidence="11">
    <location>
        <begin position="1"/>
        <end position="21"/>
    </location>
</feature>
<dbReference type="PANTHER" id="PTHR21497">
    <property type="entry name" value="UBIQUITIN LIGASE E3 ALPHA-RELATED"/>
    <property type="match status" value="1"/>
</dbReference>
<dbReference type="InterPro" id="IPR055194">
    <property type="entry name" value="UBR1-like_WH"/>
</dbReference>
<dbReference type="Pfam" id="PF02207">
    <property type="entry name" value="zf-UBR"/>
    <property type="match status" value="1"/>
</dbReference>
<reference evidence="13" key="3">
    <citation type="submission" date="2020-12" db="UniProtKB">
        <authorList>
            <consortium name="EnsemblPlants"/>
        </authorList>
    </citation>
    <scope>IDENTIFICATION</scope>
</reference>
<dbReference type="Pfam" id="PF22960">
    <property type="entry name" value="WHD_UBR1"/>
    <property type="match status" value="1"/>
</dbReference>
<evidence type="ECO:0000256" key="8">
    <source>
        <dbReference type="ARBA" id="ARBA00046341"/>
    </source>
</evidence>
<gene>
    <name evidence="13" type="primary">LOC112279501</name>
</gene>
<keyword evidence="7 10" id="KW-0862">Zinc</keyword>
<feature type="region of interest" description="Disordered" evidence="11">
    <location>
        <begin position="1351"/>
        <end position="1375"/>
    </location>
</feature>
<dbReference type="GO" id="GO:0071596">
    <property type="term" value="P:ubiquitin-dependent protein catabolic process via the N-end rule pathway"/>
    <property type="evidence" value="ECO:0000318"/>
    <property type="project" value="GO_Central"/>
</dbReference>
<dbReference type="UniPathway" id="UPA00143"/>
<keyword evidence="14" id="KW-1185">Reference proteome</keyword>
<comment type="similarity">
    <text evidence="8 10">Belongs to the E3 ubiquitin-protein ligase UBR1-like family.</text>
</comment>